<dbReference type="EMBL" id="JBHTIF010000002">
    <property type="protein sequence ID" value="MFD0726425.1"/>
    <property type="molecule type" value="Genomic_DNA"/>
</dbReference>
<gene>
    <name evidence="1" type="ORF">ACFQ0E_12555</name>
</gene>
<name>A0ABW2YDX8_9GAMM</name>
<keyword evidence="2" id="KW-1185">Reference proteome</keyword>
<dbReference type="RefSeq" id="WP_386824307.1">
    <property type="nucleotide sequence ID" value="NZ_JBHTIF010000002.1"/>
</dbReference>
<dbReference type="Proteomes" id="UP001597110">
    <property type="component" value="Unassembled WGS sequence"/>
</dbReference>
<comment type="caution">
    <text evidence="1">The sequence shown here is derived from an EMBL/GenBank/DDBJ whole genome shotgun (WGS) entry which is preliminary data.</text>
</comment>
<organism evidence="1 2">
    <name type="scientific">Lysobacter brunescens</name>
    <dbReference type="NCBI Taxonomy" id="262323"/>
    <lineage>
        <taxon>Bacteria</taxon>
        <taxon>Pseudomonadati</taxon>
        <taxon>Pseudomonadota</taxon>
        <taxon>Gammaproteobacteria</taxon>
        <taxon>Lysobacterales</taxon>
        <taxon>Lysobacteraceae</taxon>
        <taxon>Lysobacter</taxon>
    </lineage>
</organism>
<dbReference type="InterPro" id="IPR021390">
    <property type="entry name" value="DUF3025"/>
</dbReference>
<proteinExistence type="predicted"/>
<accession>A0ABW2YDX8</accession>
<evidence type="ECO:0000313" key="2">
    <source>
        <dbReference type="Proteomes" id="UP001597110"/>
    </source>
</evidence>
<protein>
    <submittedName>
        <fullName evidence="1">DUF3025 domain-containing protein</fullName>
    </submittedName>
</protein>
<reference evidence="2" key="1">
    <citation type="journal article" date="2019" name="Int. J. Syst. Evol. Microbiol.">
        <title>The Global Catalogue of Microorganisms (GCM) 10K type strain sequencing project: providing services to taxonomists for standard genome sequencing and annotation.</title>
        <authorList>
            <consortium name="The Broad Institute Genomics Platform"/>
            <consortium name="The Broad Institute Genome Sequencing Center for Infectious Disease"/>
            <person name="Wu L."/>
            <person name="Ma J."/>
        </authorList>
    </citation>
    <scope>NUCLEOTIDE SEQUENCE [LARGE SCALE GENOMIC DNA]</scope>
    <source>
        <strain evidence="2">CCUG 55585</strain>
    </source>
</reference>
<evidence type="ECO:0000313" key="1">
    <source>
        <dbReference type="EMBL" id="MFD0726425.1"/>
    </source>
</evidence>
<dbReference type="Pfam" id="PF11227">
    <property type="entry name" value="DUF3025"/>
    <property type="match status" value="1"/>
</dbReference>
<sequence>MTKRRFIAPPRDAIAPDLFDHPVFGGYRAYREWFTAPDWPAVDKLNAGMPLPDHRFVEQDDRLLDDGLHYETRIAAGRIATRAGNWHDLFNAAVWCRHPALKLAFNARQCAHIAIMGPRDRNRAQYALTQFDEAGVIVRLRDAALLLLWDRHDWRALFLDHADAWRSGDIAIAAVVGHALLEIALEPALFMVGKCLVVQGEHDDAACVDLVADAIREGSACNDPLELRPLPLAGIPGWYPGQDARFYETAECFQPVRAGRVYPVPLGGE</sequence>